<dbReference type="HOGENOM" id="CLU_1301874_0_0_1"/>
<dbReference type="eggNOG" id="ENOG502S61V">
    <property type="taxonomic scope" value="Eukaryota"/>
</dbReference>
<feature type="transmembrane region" description="Helical" evidence="2">
    <location>
        <begin position="12"/>
        <end position="31"/>
    </location>
</feature>
<evidence type="ECO:0000313" key="3">
    <source>
        <dbReference type="EnsemblProtists" id="PYU1_T007293"/>
    </source>
</evidence>
<evidence type="ECO:0000256" key="2">
    <source>
        <dbReference type="SAM" id="Phobius"/>
    </source>
</evidence>
<dbReference type="Proteomes" id="UP000019132">
    <property type="component" value="Unassembled WGS sequence"/>
</dbReference>
<reference evidence="4" key="1">
    <citation type="journal article" date="2010" name="Genome Biol.">
        <title>Genome sequence of the necrotrophic plant pathogen Pythium ultimum reveals original pathogenicity mechanisms and effector repertoire.</title>
        <authorList>
            <person name="Levesque C.A."/>
            <person name="Brouwer H."/>
            <person name="Cano L."/>
            <person name="Hamilton J.P."/>
            <person name="Holt C."/>
            <person name="Huitema E."/>
            <person name="Raffaele S."/>
            <person name="Robideau G.P."/>
            <person name="Thines M."/>
            <person name="Win J."/>
            <person name="Zerillo M.M."/>
            <person name="Beakes G.W."/>
            <person name="Boore J.L."/>
            <person name="Busam D."/>
            <person name="Dumas B."/>
            <person name="Ferriera S."/>
            <person name="Fuerstenberg S.I."/>
            <person name="Gachon C.M."/>
            <person name="Gaulin E."/>
            <person name="Govers F."/>
            <person name="Grenville-Briggs L."/>
            <person name="Horner N."/>
            <person name="Hostetler J."/>
            <person name="Jiang R.H."/>
            <person name="Johnson J."/>
            <person name="Krajaejun T."/>
            <person name="Lin H."/>
            <person name="Meijer H.J."/>
            <person name="Moore B."/>
            <person name="Morris P."/>
            <person name="Phuntmart V."/>
            <person name="Puiu D."/>
            <person name="Shetty J."/>
            <person name="Stajich J.E."/>
            <person name="Tripathy S."/>
            <person name="Wawra S."/>
            <person name="van West P."/>
            <person name="Whitty B.R."/>
            <person name="Coutinho P.M."/>
            <person name="Henrissat B."/>
            <person name="Martin F."/>
            <person name="Thomas P.D."/>
            <person name="Tyler B.M."/>
            <person name="De Vries R.P."/>
            <person name="Kamoun S."/>
            <person name="Yandell M."/>
            <person name="Tisserat N."/>
            <person name="Buell C.R."/>
        </authorList>
    </citation>
    <scope>NUCLEOTIDE SEQUENCE</scope>
    <source>
        <strain evidence="4">DAOM:BR144</strain>
    </source>
</reference>
<keyword evidence="2" id="KW-1133">Transmembrane helix</keyword>
<sequence>MSPKLESFKPLLRFVSAGIAVLLFILSCAGFEHVSASKGAFGGASSFGCICFLGCCFSVLLALAELNWGLFYFFFGFLRYRIGRAVLFAVSGIMIALIGKDLDDQCRCKSYVILIIEGAACVGVATLHLFGVFVFGNNAKPSAPPSNGSSTYQPSALVIPPLPKQPPHSAKTDSTAFEPIVHAPPSTTARGAGASSNDPNRPAWMNA</sequence>
<name>K3WQQ1_GLOUD</name>
<dbReference type="InParanoid" id="K3WQQ1"/>
<dbReference type="EMBL" id="GL376629">
    <property type="status" value="NOT_ANNOTATED_CDS"/>
    <property type="molecule type" value="Genomic_DNA"/>
</dbReference>
<accession>K3WQQ1</accession>
<reference evidence="4" key="2">
    <citation type="submission" date="2010-04" db="EMBL/GenBank/DDBJ databases">
        <authorList>
            <person name="Buell R."/>
            <person name="Hamilton J."/>
            <person name="Hostetler J."/>
        </authorList>
    </citation>
    <scope>NUCLEOTIDE SEQUENCE [LARGE SCALE GENOMIC DNA]</scope>
    <source>
        <strain evidence="4">DAOM:BR144</strain>
    </source>
</reference>
<dbReference type="PROSITE" id="PS51257">
    <property type="entry name" value="PROKAR_LIPOPROTEIN"/>
    <property type="match status" value="1"/>
</dbReference>
<keyword evidence="4" id="KW-1185">Reference proteome</keyword>
<evidence type="ECO:0000256" key="1">
    <source>
        <dbReference type="SAM" id="MobiDB-lite"/>
    </source>
</evidence>
<evidence type="ECO:0000313" key="4">
    <source>
        <dbReference type="Proteomes" id="UP000019132"/>
    </source>
</evidence>
<dbReference type="VEuPathDB" id="FungiDB:PYU1_G007277"/>
<feature type="region of interest" description="Disordered" evidence="1">
    <location>
        <begin position="163"/>
        <end position="207"/>
    </location>
</feature>
<feature type="compositionally biased region" description="Polar residues" evidence="1">
    <location>
        <begin position="185"/>
        <end position="199"/>
    </location>
</feature>
<organism evidence="3 4">
    <name type="scientific">Globisporangium ultimum (strain ATCC 200006 / CBS 805.95 / DAOM BR144)</name>
    <name type="common">Pythium ultimum</name>
    <dbReference type="NCBI Taxonomy" id="431595"/>
    <lineage>
        <taxon>Eukaryota</taxon>
        <taxon>Sar</taxon>
        <taxon>Stramenopiles</taxon>
        <taxon>Oomycota</taxon>
        <taxon>Peronosporomycetes</taxon>
        <taxon>Pythiales</taxon>
        <taxon>Pythiaceae</taxon>
        <taxon>Globisporangium</taxon>
    </lineage>
</organism>
<proteinExistence type="predicted"/>
<dbReference type="EnsemblProtists" id="PYU1_T007293">
    <property type="protein sequence ID" value="PYU1_T007293"/>
    <property type="gene ID" value="PYU1_G007277"/>
</dbReference>
<protein>
    <recommendedName>
        <fullName evidence="5">MARVEL domain-containing protein</fullName>
    </recommendedName>
</protein>
<feature type="transmembrane region" description="Helical" evidence="2">
    <location>
        <begin position="43"/>
        <end position="64"/>
    </location>
</feature>
<dbReference type="OMA" id="CTGCTEY"/>
<reference evidence="3" key="3">
    <citation type="submission" date="2015-02" db="UniProtKB">
        <authorList>
            <consortium name="EnsemblProtists"/>
        </authorList>
    </citation>
    <scope>IDENTIFICATION</scope>
    <source>
        <strain evidence="3">DAOM BR144</strain>
    </source>
</reference>
<keyword evidence="2" id="KW-0812">Transmembrane</keyword>
<feature type="transmembrane region" description="Helical" evidence="2">
    <location>
        <begin position="70"/>
        <end position="99"/>
    </location>
</feature>
<feature type="transmembrane region" description="Helical" evidence="2">
    <location>
        <begin position="111"/>
        <end position="136"/>
    </location>
</feature>
<keyword evidence="2" id="KW-0472">Membrane</keyword>
<dbReference type="AlphaFoldDB" id="K3WQQ1"/>
<evidence type="ECO:0008006" key="5">
    <source>
        <dbReference type="Google" id="ProtNLM"/>
    </source>
</evidence>